<reference evidence="2" key="1">
    <citation type="submission" date="2020-10" db="EMBL/GenBank/DDBJ databases">
        <title>Sequencing the genomes of 1000 actinobacteria strains.</title>
        <authorList>
            <person name="Klenk H.-P."/>
        </authorList>
    </citation>
    <scope>NUCLEOTIDE SEQUENCE</scope>
    <source>
        <strain evidence="2">DSM 46832</strain>
    </source>
</reference>
<evidence type="ECO:0000313" key="2">
    <source>
        <dbReference type="EMBL" id="MBE1488048.1"/>
    </source>
</evidence>
<keyword evidence="1" id="KW-1133">Transmembrane helix</keyword>
<evidence type="ECO:0000313" key="3">
    <source>
        <dbReference type="Proteomes" id="UP000649753"/>
    </source>
</evidence>
<keyword evidence="3" id="KW-1185">Reference proteome</keyword>
<keyword evidence="1" id="KW-0812">Transmembrane</keyword>
<proteinExistence type="predicted"/>
<name>A0A927MA22_9ACTN</name>
<sequence length="141" mass="14133">MRMILVATLGALVAVLAVGVLVVIRKPVDGRRSVRWAGLVITALVAAALTPLTVDDAGSAAFFLLGVPVVGAALPLLAQRFAGRTGLVDLLAGAVIGGWGLLLALGGLGVAFLPSALLFVANAAQALVPDRRPPADPTPTA</sequence>
<keyword evidence="1" id="KW-0472">Membrane</keyword>
<accession>A0A927MA22</accession>
<feature type="transmembrane region" description="Helical" evidence="1">
    <location>
        <begin position="90"/>
        <end position="113"/>
    </location>
</feature>
<dbReference type="Proteomes" id="UP000649753">
    <property type="component" value="Unassembled WGS sequence"/>
</dbReference>
<gene>
    <name evidence="2" type="ORF">H4W31_003686</name>
</gene>
<feature type="transmembrane region" description="Helical" evidence="1">
    <location>
        <begin position="6"/>
        <end position="24"/>
    </location>
</feature>
<protein>
    <submittedName>
        <fullName evidence="2">Uncharacterized protein</fullName>
    </submittedName>
</protein>
<feature type="transmembrane region" description="Helical" evidence="1">
    <location>
        <begin position="36"/>
        <end position="54"/>
    </location>
</feature>
<feature type="transmembrane region" description="Helical" evidence="1">
    <location>
        <begin position="60"/>
        <end position="78"/>
    </location>
</feature>
<comment type="caution">
    <text evidence="2">The sequence shown here is derived from an EMBL/GenBank/DDBJ whole genome shotgun (WGS) entry which is preliminary data.</text>
</comment>
<dbReference type="AlphaFoldDB" id="A0A927MA22"/>
<dbReference type="RefSeq" id="WP_192767788.1">
    <property type="nucleotide sequence ID" value="NZ_JADBEB010000001.1"/>
</dbReference>
<organism evidence="2 3">
    <name type="scientific">Plantactinospora soyae</name>
    <dbReference type="NCBI Taxonomy" id="1544732"/>
    <lineage>
        <taxon>Bacteria</taxon>
        <taxon>Bacillati</taxon>
        <taxon>Actinomycetota</taxon>
        <taxon>Actinomycetes</taxon>
        <taxon>Micromonosporales</taxon>
        <taxon>Micromonosporaceae</taxon>
        <taxon>Plantactinospora</taxon>
    </lineage>
</organism>
<dbReference type="EMBL" id="JADBEB010000001">
    <property type="protein sequence ID" value="MBE1488048.1"/>
    <property type="molecule type" value="Genomic_DNA"/>
</dbReference>
<evidence type="ECO:0000256" key="1">
    <source>
        <dbReference type="SAM" id="Phobius"/>
    </source>
</evidence>